<proteinExistence type="inferred from homology"/>
<evidence type="ECO:0000256" key="2">
    <source>
        <dbReference type="ARBA" id="ARBA00004687"/>
    </source>
</evidence>
<dbReference type="OrthoDB" id="28748at2759"/>
<dbReference type="GO" id="GO:0006506">
    <property type="term" value="P:GPI anchor biosynthetic process"/>
    <property type="evidence" value="ECO:0007669"/>
    <property type="project" value="UniProtKB-KW"/>
</dbReference>
<keyword evidence="12" id="KW-1185">Reference proteome</keyword>
<dbReference type="Proteomes" id="UP000717328">
    <property type="component" value="Unassembled WGS sequence"/>
</dbReference>
<evidence type="ECO:0008006" key="13">
    <source>
        <dbReference type="Google" id="ProtNLM"/>
    </source>
</evidence>
<dbReference type="PANTHER" id="PTHR21072">
    <property type="entry name" value="GPI TRANSAMIDASE COMPONENT PIG-S"/>
    <property type="match status" value="1"/>
</dbReference>
<keyword evidence="5 10" id="KW-0812">Transmembrane</keyword>
<evidence type="ECO:0000256" key="3">
    <source>
        <dbReference type="ARBA" id="ARBA00005316"/>
    </source>
</evidence>
<dbReference type="AlphaFoldDB" id="A0A9P7GX33"/>
<keyword evidence="4" id="KW-0337">GPI-anchor biosynthesis</keyword>
<evidence type="ECO:0000313" key="12">
    <source>
        <dbReference type="Proteomes" id="UP000717328"/>
    </source>
</evidence>
<evidence type="ECO:0000256" key="5">
    <source>
        <dbReference type="ARBA" id="ARBA00022692"/>
    </source>
</evidence>
<evidence type="ECO:0000313" key="11">
    <source>
        <dbReference type="EMBL" id="KAG5654447.1"/>
    </source>
</evidence>
<keyword evidence="9" id="KW-0325">Glycoprotein</keyword>
<comment type="similarity">
    <text evidence="3">Belongs to the PIGS family.</text>
</comment>
<evidence type="ECO:0000256" key="1">
    <source>
        <dbReference type="ARBA" id="ARBA00004477"/>
    </source>
</evidence>
<evidence type="ECO:0000256" key="8">
    <source>
        <dbReference type="ARBA" id="ARBA00023136"/>
    </source>
</evidence>
<sequence>MNLFKGSDIDGSYTVVNSRDVAVQGRQLAFPTEEINALVETLSSLVAPSASTSEQEHRVTQYSPRYRLSFTLLNEDAAAGSSFTEWDVSVAITDHISPILSKLSVLHNFTLESQVQFHAPLAFAPRSVGGGFGIDPEDLTVFVNSAEWTLSSSASNDPVLHFIIFVPSASHRPLHILNTQGTISSSTSFLLPQWGSILILNPEESIPQPRLSEVSLAPVFSTFSKHLLALLGVAKLPPGVKEAITDNSTLTDWQLDALLRYRTLSNTQGSKNTLSSIINLANQIENMPIGYDVKGDIHGALVALEQISVLSKTSLTEIFRLSAHAFTLSSRAFFNPGMLALLYFPAEHKYAVYTPMFASAMIPLFVAALREFAAWKKQRKERKLNAESDAHLND</sequence>
<gene>
    <name evidence="11" type="ORF">H0H81_002638</name>
</gene>
<dbReference type="Pfam" id="PF10510">
    <property type="entry name" value="PIG-S"/>
    <property type="match status" value="1"/>
</dbReference>
<dbReference type="InterPro" id="IPR019540">
    <property type="entry name" value="PtdIno-glycan_biosynth_class_S"/>
</dbReference>
<protein>
    <recommendedName>
        <fullName evidence="13">GPI transamidase component PIG-S</fullName>
    </recommendedName>
</protein>
<accession>A0A9P7GX33</accession>
<comment type="pathway">
    <text evidence="2">Glycolipid biosynthesis; glycosylphosphatidylinositol-anchor biosynthesis.</text>
</comment>
<reference evidence="11" key="1">
    <citation type="submission" date="2021-02" db="EMBL/GenBank/DDBJ databases">
        <authorList>
            <person name="Nieuwenhuis M."/>
            <person name="Van De Peppel L.J.J."/>
        </authorList>
    </citation>
    <scope>NUCLEOTIDE SEQUENCE</scope>
    <source>
        <strain evidence="11">D49</strain>
    </source>
</reference>
<evidence type="ECO:0000256" key="6">
    <source>
        <dbReference type="ARBA" id="ARBA00022824"/>
    </source>
</evidence>
<evidence type="ECO:0000256" key="9">
    <source>
        <dbReference type="ARBA" id="ARBA00023180"/>
    </source>
</evidence>
<keyword evidence="8 10" id="KW-0472">Membrane</keyword>
<comment type="caution">
    <text evidence="11">The sequence shown here is derived from an EMBL/GenBank/DDBJ whole genome shotgun (WGS) entry which is preliminary data.</text>
</comment>
<evidence type="ECO:0000256" key="10">
    <source>
        <dbReference type="SAM" id="Phobius"/>
    </source>
</evidence>
<comment type="subcellular location">
    <subcellularLocation>
        <location evidence="1">Endoplasmic reticulum membrane</location>
        <topology evidence="1">Multi-pass membrane protein</topology>
    </subcellularLocation>
</comment>
<dbReference type="PANTHER" id="PTHR21072:SF13">
    <property type="entry name" value="GPI TRANSAMIDASE COMPONENT PIG-S"/>
    <property type="match status" value="1"/>
</dbReference>
<name>A0A9P7GX33_9AGAR</name>
<dbReference type="EMBL" id="JABCKI010000008">
    <property type="protein sequence ID" value="KAG5654447.1"/>
    <property type="molecule type" value="Genomic_DNA"/>
</dbReference>
<keyword evidence="7 10" id="KW-1133">Transmembrane helix</keyword>
<keyword evidence="6" id="KW-0256">Endoplasmic reticulum</keyword>
<dbReference type="GO" id="GO:0042765">
    <property type="term" value="C:GPI-anchor transamidase complex"/>
    <property type="evidence" value="ECO:0007669"/>
    <property type="project" value="InterPro"/>
</dbReference>
<evidence type="ECO:0000256" key="7">
    <source>
        <dbReference type="ARBA" id="ARBA00022989"/>
    </source>
</evidence>
<reference evidence="11" key="2">
    <citation type="submission" date="2021-10" db="EMBL/GenBank/DDBJ databases">
        <title>Phylogenomics reveals ancestral predisposition of the termite-cultivated fungus Termitomyces towards a domesticated lifestyle.</title>
        <authorList>
            <person name="Auxier B."/>
            <person name="Grum-Grzhimaylo A."/>
            <person name="Cardenas M.E."/>
            <person name="Lodge J.D."/>
            <person name="Laessoe T."/>
            <person name="Pedersen O."/>
            <person name="Smith M.E."/>
            <person name="Kuyper T.W."/>
            <person name="Franco-Molano E.A."/>
            <person name="Baroni T.J."/>
            <person name="Aanen D.K."/>
        </authorList>
    </citation>
    <scope>NUCLEOTIDE SEQUENCE</scope>
    <source>
        <strain evidence="11">D49</strain>
    </source>
</reference>
<dbReference type="GO" id="GO:0016255">
    <property type="term" value="P:attachment of GPI anchor to protein"/>
    <property type="evidence" value="ECO:0007669"/>
    <property type="project" value="InterPro"/>
</dbReference>
<feature type="transmembrane region" description="Helical" evidence="10">
    <location>
        <begin position="350"/>
        <end position="373"/>
    </location>
</feature>
<evidence type="ECO:0000256" key="4">
    <source>
        <dbReference type="ARBA" id="ARBA00022502"/>
    </source>
</evidence>
<organism evidence="11 12">
    <name type="scientific">Sphagnurus paluster</name>
    <dbReference type="NCBI Taxonomy" id="117069"/>
    <lineage>
        <taxon>Eukaryota</taxon>
        <taxon>Fungi</taxon>
        <taxon>Dikarya</taxon>
        <taxon>Basidiomycota</taxon>
        <taxon>Agaricomycotina</taxon>
        <taxon>Agaricomycetes</taxon>
        <taxon>Agaricomycetidae</taxon>
        <taxon>Agaricales</taxon>
        <taxon>Tricholomatineae</taxon>
        <taxon>Lyophyllaceae</taxon>
        <taxon>Sphagnurus</taxon>
    </lineage>
</organism>